<organism evidence="7 8">
    <name type="scientific">Microvirga aerophila</name>
    <dbReference type="NCBI Taxonomy" id="670291"/>
    <lineage>
        <taxon>Bacteria</taxon>
        <taxon>Pseudomonadati</taxon>
        <taxon>Pseudomonadota</taxon>
        <taxon>Alphaproteobacteria</taxon>
        <taxon>Hyphomicrobiales</taxon>
        <taxon>Methylobacteriaceae</taxon>
        <taxon>Microvirga</taxon>
    </lineage>
</organism>
<evidence type="ECO:0000256" key="5">
    <source>
        <dbReference type="ARBA" id="ARBA00023274"/>
    </source>
</evidence>
<dbReference type="Gene3D" id="4.10.830.30">
    <property type="entry name" value="Ribosomal protein L31"/>
    <property type="match status" value="1"/>
</dbReference>
<dbReference type="InterPro" id="IPR002150">
    <property type="entry name" value="Ribosomal_bL31"/>
</dbReference>
<comment type="function">
    <text evidence="1">Binds the 23S rRNA.</text>
</comment>
<name>A0A512BN14_9HYPH</name>
<proteinExistence type="inferred from homology"/>
<dbReference type="InterPro" id="IPR034704">
    <property type="entry name" value="Ribosomal_bL28/bL31-like_sf"/>
</dbReference>
<dbReference type="SUPFAM" id="SSF143800">
    <property type="entry name" value="L28p-like"/>
    <property type="match status" value="1"/>
</dbReference>
<accession>A0A512BN14</accession>
<evidence type="ECO:0000313" key="8">
    <source>
        <dbReference type="Proteomes" id="UP000321085"/>
    </source>
</evidence>
<sequence>MARKETDHPDYHMIKVVMTNGTEYMTRSTYGKEGDTLNLDIDPNTHPAWTGGQQQLLDRGGRLSRFNSKFGNLGLGKK</sequence>
<dbReference type="OrthoDB" id="9803251at2"/>
<comment type="caution">
    <text evidence="7">The sequence shown here is derived from an EMBL/GenBank/DDBJ whole genome shotgun (WGS) entry which is preliminary data.</text>
</comment>
<dbReference type="GO" id="GO:0006412">
    <property type="term" value="P:translation"/>
    <property type="evidence" value="ECO:0007669"/>
    <property type="project" value="InterPro"/>
</dbReference>
<dbReference type="AlphaFoldDB" id="A0A512BN14"/>
<dbReference type="PANTHER" id="PTHR33280">
    <property type="entry name" value="50S RIBOSOMAL PROTEIN L31, CHLOROPLASTIC"/>
    <property type="match status" value="1"/>
</dbReference>
<dbReference type="EMBL" id="BJYU01000009">
    <property type="protein sequence ID" value="GEO13342.1"/>
    <property type="molecule type" value="Genomic_DNA"/>
</dbReference>
<protein>
    <recommendedName>
        <fullName evidence="6">50S ribosomal protein L31</fullName>
    </recommendedName>
</protein>
<gene>
    <name evidence="7" type="primary">rpmE</name>
    <name evidence="7" type="ORF">MAE02_10380</name>
</gene>
<dbReference type="GO" id="GO:0005840">
    <property type="term" value="C:ribosome"/>
    <property type="evidence" value="ECO:0007669"/>
    <property type="project" value="UniProtKB-KW"/>
</dbReference>
<comment type="subunit">
    <text evidence="3">Part of the 50S ribosomal subunit.</text>
</comment>
<dbReference type="RefSeq" id="WP_114184950.1">
    <property type="nucleotide sequence ID" value="NZ_BJYU01000009.1"/>
</dbReference>
<evidence type="ECO:0000256" key="1">
    <source>
        <dbReference type="ARBA" id="ARBA00003795"/>
    </source>
</evidence>
<dbReference type="Proteomes" id="UP000321085">
    <property type="component" value="Unassembled WGS sequence"/>
</dbReference>
<dbReference type="NCBIfam" id="TIGR00105">
    <property type="entry name" value="L31"/>
    <property type="match status" value="1"/>
</dbReference>
<evidence type="ECO:0000256" key="6">
    <source>
        <dbReference type="RuleBase" id="RU000564"/>
    </source>
</evidence>
<dbReference type="NCBIfam" id="NF001809">
    <property type="entry name" value="PRK00528.1"/>
    <property type="match status" value="1"/>
</dbReference>
<dbReference type="PANTHER" id="PTHR33280:SF6">
    <property type="entry name" value="LARGE RIBOSOMAL SUBUNIT PROTEIN BL31A"/>
    <property type="match status" value="1"/>
</dbReference>
<dbReference type="InterPro" id="IPR042105">
    <property type="entry name" value="Ribosomal_bL31_sf"/>
</dbReference>
<evidence type="ECO:0000256" key="3">
    <source>
        <dbReference type="ARBA" id="ARBA00011838"/>
    </source>
</evidence>
<dbReference type="Pfam" id="PF01197">
    <property type="entry name" value="Ribosomal_L31"/>
    <property type="match status" value="1"/>
</dbReference>
<dbReference type="PROSITE" id="PS01143">
    <property type="entry name" value="RIBOSOMAL_L31"/>
    <property type="match status" value="1"/>
</dbReference>
<dbReference type="PRINTS" id="PR01249">
    <property type="entry name" value="RIBOSOMALL31"/>
</dbReference>
<evidence type="ECO:0000256" key="4">
    <source>
        <dbReference type="ARBA" id="ARBA00022980"/>
    </source>
</evidence>
<evidence type="ECO:0000256" key="2">
    <source>
        <dbReference type="ARBA" id="ARBA00009296"/>
    </source>
</evidence>
<evidence type="ECO:0000313" key="7">
    <source>
        <dbReference type="EMBL" id="GEO13342.1"/>
    </source>
</evidence>
<reference evidence="7 8" key="1">
    <citation type="submission" date="2019-07" db="EMBL/GenBank/DDBJ databases">
        <title>Whole genome shotgun sequence of Microvirga aerophila NBRC 106136.</title>
        <authorList>
            <person name="Hosoyama A."/>
            <person name="Uohara A."/>
            <person name="Ohji S."/>
            <person name="Ichikawa N."/>
        </authorList>
    </citation>
    <scope>NUCLEOTIDE SEQUENCE [LARGE SCALE GENOMIC DNA]</scope>
    <source>
        <strain evidence="7 8">NBRC 106136</strain>
    </source>
</reference>
<comment type="similarity">
    <text evidence="2">Belongs to the bacterial ribosomal protein bL31 family. Type A subfamily.</text>
</comment>
<dbReference type="GO" id="GO:1990904">
    <property type="term" value="C:ribonucleoprotein complex"/>
    <property type="evidence" value="ECO:0007669"/>
    <property type="project" value="UniProtKB-KW"/>
</dbReference>
<keyword evidence="5 6" id="KW-0687">Ribonucleoprotein</keyword>
<keyword evidence="8" id="KW-1185">Reference proteome</keyword>
<keyword evidence="4 6" id="KW-0689">Ribosomal protein</keyword>
<dbReference type="GO" id="GO:0003735">
    <property type="term" value="F:structural constituent of ribosome"/>
    <property type="evidence" value="ECO:0007669"/>
    <property type="project" value="InterPro"/>
</dbReference>